<evidence type="ECO:0000256" key="1">
    <source>
        <dbReference type="SAM" id="MobiDB-lite"/>
    </source>
</evidence>
<gene>
    <name evidence="2" type="ORF">FCV91_23965</name>
</gene>
<sequence length="75" mass="8142">MFKSGSTTTTQIGYINRNNQKNHGTRGIDGNDHCQVSYKLECLEPGCGVVYGANGTDVFQRKCPKCQGGKPGIDF</sequence>
<dbReference type="Proteomes" id="UP000305840">
    <property type="component" value="Unassembled WGS sequence"/>
</dbReference>
<accession>A0A4U2EH28</accession>
<evidence type="ECO:0000313" key="2">
    <source>
        <dbReference type="EMBL" id="TKG01210.1"/>
    </source>
</evidence>
<organism evidence="2 3">
    <name type="scientific">Vibrio lentus</name>
    <dbReference type="NCBI Taxonomy" id="136468"/>
    <lineage>
        <taxon>Bacteria</taxon>
        <taxon>Pseudomonadati</taxon>
        <taxon>Pseudomonadota</taxon>
        <taxon>Gammaproteobacteria</taxon>
        <taxon>Vibrionales</taxon>
        <taxon>Vibrionaceae</taxon>
        <taxon>Vibrio</taxon>
    </lineage>
</organism>
<name>A0A4U2EH28_9VIBR</name>
<comment type="caution">
    <text evidence="2">The sequence shown here is derived from an EMBL/GenBank/DDBJ whole genome shotgun (WGS) entry which is preliminary data.</text>
</comment>
<feature type="region of interest" description="Disordered" evidence="1">
    <location>
        <begin position="1"/>
        <end position="26"/>
    </location>
</feature>
<evidence type="ECO:0000313" key="3">
    <source>
        <dbReference type="Proteomes" id="UP000305840"/>
    </source>
</evidence>
<dbReference type="EMBL" id="SYVO01000128">
    <property type="protein sequence ID" value="TKG01210.1"/>
    <property type="molecule type" value="Genomic_DNA"/>
</dbReference>
<feature type="compositionally biased region" description="Polar residues" evidence="1">
    <location>
        <begin position="1"/>
        <end position="22"/>
    </location>
</feature>
<proteinExistence type="predicted"/>
<protein>
    <submittedName>
        <fullName evidence="2">Uncharacterized protein</fullName>
    </submittedName>
</protein>
<reference evidence="2 3" key="1">
    <citation type="submission" date="2019-04" db="EMBL/GenBank/DDBJ databases">
        <title>A reverse ecology approach based on a biological definition of microbial populations.</title>
        <authorList>
            <person name="Arevalo P."/>
            <person name="Vaninsberghe D."/>
            <person name="Elsherbini J."/>
            <person name="Gore J."/>
            <person name="Polz M."/>
        </authorList>
    </citation>
    <scope>NUCLEOTIDE SEQUENCE [LARGE SCALE GENOMIC DNA]</scope>
    <source>
        <strain evidence="2 3">10N.222.48.A1</strain>
    </source>
</reference>
<dbReference type="AlphaFoldDB" id="A0A4U2EH28"/>